<sequence length="523" mass="60378">MSKYTAISFAPVQGFIEKSRKLRDLYGASLILSYLSQKLAEAADQPPDLIVISPALINVQEGMPNRILIKGDFNRNEVTNTLIKAWEHVLVTCQTWLEQEAFPQEQFCWQVEWLRWKQYTWEIFWGQGSEPDEAMLDLERRKLKRDWTGINWVGESSSLSGTDAIAGPRLGEVRDLGKSLTPDQHQQFREELELFYRRLSWLLDAPDERIGKPPLSIAALKEYEESKPDDIGKYIAINERLSIPELVKRLVTYTPIAETIGMTPLGEGFTEIKREANTGWFMGDGDKVGDKLKTITSDEEQTIFSKAMRDWGKAFKKGFPRKLGRVVYAGGDDFLGILYNSELKSSDLSNQALVWLKQFDQQWQTHGQNINVSMGFVWAANRVPQRDVLQHCREAEKIAKNKGRDRVTIRVLFNSGQFVQWTCPWQHLPILDRCRNWTHLYNDWAHLRSRHAIRFREVNQNPIDRDIALAMLDLYFDDLGQEIQNHPQEEGQWRAIAGDNTDAAVVQWIHDLVQVGWQLCSNT</sequence>
<dbReference type="AlphaFoldDB" id="A0A8J7Z2C1"/>
<evidence type="ECO:0000313" key="4">
    <source>
        <dbReference type="EMBL" id="NDJ17980.1"/>
    </source>
</evidence>
<dbReference type="InterPro" id="IPR054767">
    <property type="entry name" value="Cas10-Cmr2_palm2"/>
</dbReference>
<organism evidence="4 5">
    <name type="scientific">Myxacorys almedinensis A</name>
    <dbReference type="NCBI Taxonomy" id="2690445"/>
    <lineage>
        <taxon>Bacteria</taxon>
        <taxon>Bacillati</taxon>
        <taxon>Cyanobacteriota</taxon>
        <taxon>Cyanophyceae</taxon>
        <taxon>Leptolyngbyales</taxon>
        <taxon>Leptolyngbyaceae</taxon>
        <taxon>Myxacorys</taxon>
        <taxon>Myxacorys almedinensis</taxon>
    </lineage>
</organism>
<name>A0A8J7Z2C1_9CYAN</name>
<proteinExistence type="predicted"/>
<protein>
    <submittedName>
        <fullName evidence="4">CRISPR-associated protein Cmr2</fullName>
    </submittedName>
</protein>
<keyword evidence="2" id="KW-0051">Antiviral defense</keyword>
<evidence type="ECO:0000256" key="1">
    <source>
        <dbReference type="ARBA" id="ARBA00022741"/>
    </source>
</evidence>
<dbReference type="EMBL" id="WVIE01000012">
    <property type="protein sequence ID" value="NDJ17980.1"/>
    <property type="molecule type" value="Genomic_DNA"/>
</dbReference>
<comment type="caution">
    <text evidence="4">The sequence shown here is derived from an EMBL/GenBank/DDBJ whole genome shotgun (WGS) entry which is preliminary data.</text>
</comment>
<accession>A0A8J7Z2C1</accession>
<dbReference type="Pfam" id="PF12469">
    <property type="entry name" value="Cmr2_N"/>
    <property type="match status" value="1"/>
</dbReference>
<dbReference type="RefSeq" id="WP_162423506.1">
    <property type="nucleotide sequence ID" value="NZ_WVIE01000012.1"/>
</dbReference>
<dbReference type="Gene3D" id="3.30.70.2220">
    <property type="entry name" value="CRISPR-Cas system, Cmr2 subunit, D1 domain, cysteine cluster"/>
    <property type="match status" value="1"/>
</dbReference>
<gene>
    <name evidence="4" type="ORF">GS601_11875</name>
</gene>
<dbReference type="InterPro" id="IPR043128">
    <property type="entry name" value="Rev_trsase/Diguanyl_cyclase"/>
</dbReference>
<evidence type="ECO:0000256" key="2">
    <source>
        <dbReference type="ARBA" id="ARBA00023118"/>
    </source>
</evidence>
<dbReference type="GO" id="GO:0051607">
    <property type="term" value="P:defense response to virus"/>
    <property type="evidence" value="ECO:0007669"/>
    <property type="project" value="UniProtKB-KW"/>
</dbReference>
<dbReference type="InterPro" id="IPR000160">
    <property type="entry name" value="GGDEF_dom"/>
</dbReference>
<reference evidence="4" key="1">
    <citation type="submission" date="2019-12" db="EMBL/GenBank/DDBJ databases">
        <title>High-Quality draft genome sequences of three cyanobacteria isolated from the limestone walls of the Old Cathedral of Coimbra.</title>
        <authorList>
            <person name="Tiago I."/>
            <person name="Soares F."/>
            <person name="Portugal A."/>
        </authorList>
    </citation>
    <scope>NUCLEOTIDE SEQUENCE</scope>
    <source>
        <strain evidence="4">A</strain>
    </source>
</reference>
<feature type="domain" description="GGDEF" evidence="3">
    <location>
        <begin position="276"/>
        <end position="412"/>
    </location>
</feature>
<dbReference type="InterPro" id="IPR038242">
    <property type="entry name" value="Cmr2_N"/>
</dbReference>
<dbReference type="PROSITE" id="PS50887">
    <property type="entry name" value="GGDEF"/>
    <property type="match status" value="1"/>
</dbReference>
<dbReference type="Proteomes" id="UP000646053">
    <property type="component" value="Unassembled WGS sequence"/>
</dbReference>
<evidence type="ECO:0000259" key="3">
    <source>
        <dbReference type="PROSITE" id="PS50887"/>
    </source>
</evidence>
<keyword evidence="1" id="KW-0547">Nucleotide-binding</keyword>
<dbReference type="Gene3D" id="3.30.70.270">
    <property type="match status" value="1"/>
</dbReference>
<keyword evidence="5" id="KW-1185">Reference proteome</keyword>
<evidence type="ECO:0000313" key="5">
    <source>
        <dbReference type="Proteomes" id="UP000646053"/>
    </source>
</evidence>
<dbReference type="GO" id="GO:0000166">
    <property type="term" value="F:nucleotide binding"/>
    <property type="evidence" value="ECO:0007669"/>
    <property type="project" value="UniProtKB-KW"/>
</dbReference>
<dbReference type="Pfam" id="PF22335">
    <property type="entry name" value="Cas10-Cmr2_palm2"/>
    <property type="match status" value="1"/>
</dbReference>
<dbReference type="InterPro" id="IPR024615">
    <property type="entry name" value="CRISPR-assoc_Cmr2_N"/>
</dbReference>